<dbReference type="GO" id="GO:0006865">
    <property type="term" value="P:amino acid transport"/>
    <property type="evidence" value="ECO:0007669"/>
    <property type="project" value="UniProtKB-KW"/>
</dbReference>
<accession>A0A2V0PN58</accession>
<dbReference type="FunCoup" id="A0A2V0PN58">
    <property type="interactions" value="6"/>
</dbReference>
<organism evidence="10 11">
    <name type="scientific">Raphidocelis subcapitata</name>
    <dbReference type="NCBI Taxonomy" id="307507"/>
    <lineage>
        <taxon>Eukaryota</taxon>
        <taxon>Viridiplantae</taxon>
        <taxon>Chlorophyta</taxon>
        <taxon>core chlorophytes</taxon>
        <taxon>Chlorophyceae</taxon>
        <taxon>CS clade</taxon>
        <taxon>Sphaeropleales</taxon>
        <taxon>Selenastraceae</taxon>
        <taxon>Raphidocelis</taxon>
    </lineage>
</organism>
<dbReference type="OrthoDB" id="40134at2759"/>
<feature type="transmembrane region" description="Helical" evidence="8">
    <location>
        <begin position="415"/>
        <end position="434"/>
    </location>
</feature>
<dbReference type="EMBL" id="BDRX01000246">
    <property type="protein sequence ID" value="GBG00553.1"/>
    <property type="molecule type" value="Genomic_DNA"/>
</dbReference>
<dbReference type="InParanoid" id="A0A2V0PN58"/>
<dbReference type="AlphaFoldDB" id="A0A2V0PN58"/>
<evidence type="ECO:0000313" key="10">
    <source>
        <dbReference type="EMBL" id="GBG00553.1"/>
    </source>
</evidence>
<dbReference type="InterPro" id="IPR013057">
    <property type="entry name" value="AA_transpt_TM"/>
</dbReference>
<evidence type="ECO:0000256" key="5">
    <source>
        <dbReference type="ARBA" id="ARBA00022989"/>
    </source>
</evidence>
<dbReference type="GO" id="GO:0016020">
    <property type="term" value="C:membrane"/>
    <property type="evidence" value="ECO:0007669"/>
    <property type="project" value="UniProtKB-SubCell"/>
</dbReference>
<feature type="transmembrane region" description="Helical" evidence="8">
    <location>
        <begin position="64"/>
        <end position="83"/>
    </location>
</feature>
<evidence type="ECO:0000256" key="2">
    <source>
        <dbReference type="ARBA" id="ARBA00022448"/>
    </source>
</evidence>
<evidence type="ECO:0000256" key="7">
    <source>
        <dbReference type="SAM" id="MobiDB-lite"/>
    </source>
</evidence>
<evidence type="ECO:0000256" key="1">
    <source>
        <dbReference type="ARBA" id="ARBA00004370"/>
    </source>
</evidence>
<evidence type="ECO:0000256" key="3">
    <source>
        <dbReference type="ARBA" id="ARBA00022692"/>
    </source>
</evidence>
<dbReference type="Pfam" id="PF01490">
    <property type="entry name" value="Aa_trans"/>
    <property type="match status" value="1"/>
</dbReference>
<dbReference type="PANTHER" id="PTHR48017">
    <property type="entry name" value="OS05G0424000 PROTEIN-RELATED"/>
    <property type="match status" value="1"/>
</dbReference>
<feature type="transmembrane region" description="Helical" evidence="8">
    <location>
        <begin position="389"/>
        <end position="409"/>
    </location>
</feature>
<proteinExistence type="predicted"/>
<dbReference type="Proteomes" id="UP000247498">
    <property type="component" value="Unassembled WGS sequence"/>
</dbReference>
<comment type="subcellular location">
    <subcellularLocation>
        <location evidence="1">Membrane</location>
    </subcellularLocation>
</comment>
<keyword evidence="6 8" id="KW-0472">Membrane</keyword>
<feature type="transmembrane region" description="Helical" evidence="8">
    <location>
        <begin position="297"/>
        <end position="317"/>
    </location>
</feature>
<keyword evidence="11" id="KW-1185">Reference proteome</keyword>
<comment type="caution">
    <text evidence="10">The sequence shown here is derived from an EMBL/GenBank/DDBJ whole genome shotgun (WGS) entry which is preliminary data.</text>
</comment>
<keyword evidence="3 8" id="KW-0812">Transmembrane</keyword>
<feature type="transmembrane region" description="Helical" evidence="8">
    <location>
        <begin position="212"/>
        <end position="236"/>
    </location>
</feature>
<feature type="transmembrane region" description="Helical" evidence="8">
    <location>
        <begin position="446"/>
        <end position="470"/>
    </location>
</feature>
<evidence type="ECO:0000256" key="8">
    <source>
        <dbReference type="SAM" id="Phobius"/>
    </source>
</evidence>
<keyword evidence="2" id="KW-0813">Transport</keyword>
<sequence length="485" mass="51567">MASPSAKDVEHFEADDDDIFMPDDLRPALPVVSGKPVASPPPSAGRGRRLSSLGSLHHAGHSSWLTAAGHLVTAIIGAGVLGLPNAVAWLGWIAGPICLTVFFVTTLWTATMLCDCYHVKGKRHTRYKWAVLHIMGPRHAVLLALCQNLNMILTTVGYHIAAADSMRYIARLSCQLQGLPSSSCVLVSQWQHTLVFGAVQMLMSMLPNLESVWWSSIVGALMSLGYSGIAIGLGASQAGNGQGTLLGRPAPPVEKAFGVCNALGCIGFAYSCAIVLVEVQDTLREPPRAAVSMRKSIRVGLSTTFTCYALVSVLGYLALGNSVPDNVLVGFHKSPAWVNILANAMVLVHMVSAYQVYAQPVFQTIEDALLLAAPTLKFAPPRKEFAVRLVYRTAYVAVGTLLACLLPFFSAFTGLVGAVTFAPTAVIYPILMYMRVASPGPHQRCLMWVVLSVMSAVAVVATAGSIESIIATAGSFKLFSTPEAA</sequence>
<name>A0A2V0PN58_9CHLO</name>
<gene>
    <name evidence="10" type="ORF">Rsub_13249</name>
</gene>
<keyword evidence="5 8" id="KW-1133">Transmembrane helix</keyword>
<feature type="domain" description="Amino acid transporter transmembrane" evidence="9">
    <location>
        <begin position="61"/>
        <end position="464"/>
    </location>
</feature>
<evidence type="ECO:0000259" key="9">
    <source>
        <dbReference type="Pfam" id="PF01490"/>
    </source>
</evidence>
<evidence type="ECO:0000256" key="4">
    <source>
        <dbReference type="ARBA" id="ARBA00022970"/>
    </source>
</evidence>
<evidence type="ECO:0000256" key="6">
    <source>
        <dbReference type="ARBA" id="ARBA00023136"/>
    </source>
</evidence>
<feature type="transmembrane region" description="Helical" evidence="8">
    <location>
        <begin position="256"/>
        <end position="277"/>
    </location>
</feature>
<keyword evidence="4" id="KW-0029">Amino-acid transport</keyword>
<feature type="transmembrane region" description="Helical" evidence="8">
    <location>
        <begin position="89"/>
        <end position="114"/>
    </location>
</feature>
<feature type="region of interest" description="Disordered" evidence="7">
    <location>
        <begin position="1"/>
        <end position="52"/>
    </location>
</feature>
<dbReference type="STRING" id="307507.A0A2V0PN58"/>
<protein>
    <submittedName>
        <fullName evidence="10">Amino acid permease</fullName>
    </submittedName>
</protein>
<evidence type="ECO:0000313" key="11">
    <source>
        <dbReference type="Proteomes" id="UP000247498"/>
    </source>
</evidence>
<feature type="transmembrane region" description="Helical" evidence="8">
    <location>
        <begin position="337"/>
        <end position="357"/>
    </location>
</feature>
<reference evidence="10 11" key="1">
    <citation type="journal article" date="2018" name="Sci. Rep.">
        <title>Raphidocelis subcapitata (=Pseudokirchneriella subcapitata) provides an insight into genome evolution and environmental adaptations in the Sphaeropleales.</title>
        <authorList>
            <person name="Suzuki S."/>
            <person name="Yamaguchi H."/>
            <person name="Nakajima N."/>
            <person name="Kawachi M."/>
        </authorList>
    </citation>
    <scope>NUCLEOTIDE SEQUENCE [LARGE SCALE GENOMIC DNA]</scope>
    <source>
        <strain evidence="10 11">NIES-35</strain>
    </source>
</reference>